<reference evidence="1" key="1">
    <citation type="submission" date="2021-02" db="EMBL/GenBank/DDBJ databases">
        <authorList>
            <person name="Nowell W R."/>
        </authorList>
    </citation>
    <scope>NUCLEOTIDE SEQUENCE</scope>
</reference>
<gene>
    <name evidence="2" type="ORF">OTI717_LOCUS42904</name>
    <name evidence="1" type="ORF">ZHD862_LOCUS34234</name>
</gene>
<evidence type="ECO:0000313" key="1">
    <source>
        <dbReference type="EMBL" id="CAF1427716.1"/>
    </source>
</evidence>
<protein>
    <submittedName>
        <fullName evidence="1">Uncharacterized protein</fullName>
    </submittedName>
</protein>
<accession>A0A815NCF0</accession>
<dbReference type="EMBL" id="CAJNOT010004337">
    <property type="protein sequence ID" value="CAF1427716.1"/>
    <property type="molecule type" value="Genomic_DNA"/>
</dbReference>
<evidence type="ECO:0000313" key="3">
    <source>
        <dbReference type="Proteomes" id="UP000663864"/>
    </source>
</evidence>
<organism evidence="1 3">
    <name type="scientific">Rotaria sordida</name>
    <dbReference type="NCBI Taxonomy" id="392033"/>
    <lineage>
        <taxon>Eukaryota</taxon>
        <taxon>Metazoa</taxon>
        <taxon>Spiralia</taxon>
        <taxon>Gnathifera</taxon>
        <taxon>Rotifera</taxon>
        <taxon>Eurotatoria</taxon>
        <taxon>Bdelloidea</taxon>
        <taxon>Philodinida</taxon>
        <taxon>Philodinidae</taxon>
        <taxon>Rotaria</taxon>
    </lineage>
</organism>
<dbReference type="Proteomes" id="UP000663823">
    <property type="component" value="Unassembled WGS sequence"/>
</dbReference>
<proteinExistence type="predicted"/>
<dbReference type="EMBL" id="CAJOAX010056047">
    <property type="protein sequence ID" value="CAF4328847.1"/>
    <property type="molecule type" value="Genomic_DNA"/>
</dbReference>
<sequence>MITMSMNVIKASFYMQNWSNILSYFSKAEQAIESLESTGKLTVTLSLTITMVNPMEALNSSTTNSTVVSD</sequence>
<evidence type="ECO:0000313" key="2">
    <source>
        <dbReference type="EMBL" id="CAF4328847.1"/>
    </source>
</evidence>
<name>A0A815NCF0_9BILA</name>
<dbReference type="Proteomes" id="UP000663864">
    <property type="component" value="Unassembled WGS sequence"/>
</dbReference>
<dbReference type="Gene3D" id="1.25.40.570">
    <property type="match status" value="1"/>
</dbReference>
<comment type="caution">
    <text evidence="1">The sequence shown here is derived from an EMBL/GenBank/DDBJ whole genome shotgun (WGS) entry which is preliminary data.</text>
</comment>
<dbReference type="AlphaFoldDB" id="A0A815NCF0"/>